<keyword evidence="1" id="KW-0472">Membrane</keyword>
<feature type="transmembrane region" description="Helical" evidence="1">
    <location>
        <begin position="12"/>
        <end position="30"/>
    </location>
</feature>
<evidence type="ECO:0000256" key="1">
    <source>
        <dbReference type="SAM" id="Phobius"/>
    </source>
</evidence>
<dbReference type="EMBL" id="JAFJYH010000070">
    <property type="protein sequence ID" value="KAG4421178.1"/>
    <property type="molecule type" value="Genomic_DNA"/>
</dbReference>
<keyword evidence="3" id="KW-1185">Reference proteome</keyword>
<proteinExistence type="predicted"/>
<name>A0A8H7TLY3_9HELO</name>
<dbReference type="Proteomes" id="UP000664132">
    <property type="component" value="Unassembled WGS sequence"/>
</dbReference>
<evidence type="ECO:0000313" key="2">
    <source>
        <dbReference type="EMBL" id="KAG4421178.1"/>
    </source>
</evidence>
<keyword evidence="1" id="KW-0812">Transmembrane</keyword>
<accession>A0A8H7TLY3</accession>
<comment type="caution">
    <text evidence="2">The sequence shown here is derived from an EMBL/GenBank/DDBJ whole genome shotgun (WGS) entry which is preliminary data.</text>
</comment>
<organism evidence="2 3">
    <name type="scientific">Cadophora malorum</name>
    <dbReference type="NCBI Taxonomy" id="108018"/>
    <lineage>
        <taxon>Eukaryota</taxon>
        <taxon>Fungi</taxon>
        <taxon>Dikarya</taxon>
        <taxon>Ascomycota</taxon>
        <taxon>Pezizomycotina</taxon>
        <taxon>Leotiomycetes</taxon>
        <taxon>Helotiales</taxon>
        <taxon>Ploettnerulaceae</taxon>
        <taxon>Cadophora</taxon>
    </lineage>
</organism>
<keyword evidence="1" id="KW-1133">Transmembrane helix</keyword>
<reference evidence="2" key="1">
    <citation type="submission" date="2021-02" db="EMBL/GenBank/DDBJ databases">
        <title>Genome sequence Cadophora malorum strain M34.</title>
        <authorList>
            <person name="Stefanovic E."/>
            <person name="Vu D."/>
            <person name="Scully C."/>
            <person name="Dijksterhuis J."/>
            <person name="Roader J."/>
            <person name="Houbraken J."/>
        </authorList>
    </citation>
    <scope>NUCLEOTIDE SEQUENCE</scope>
    <source>
        <strain evidence="2">M34</strain>
    </source>
</reference>
<dbReference type="AlphaFoldDB" id="A0A8H7TLY3"/>
<evidence type="ECO:0000313" key="3">
    <source>
        <dbReference type="Proteomes" id="UP000664132"/>
    </source>
</evidence>
<gene>
    <name evidence="2" type="ORF">IFR04_005698</name>
</gene>
<sequence length="80" mass="8583">MLTTSDTLSLAFGLAATVLAVLAIFVTLYLRHARSVPSASQDIEMRPIIPELNTGSGNVSEHDVALKALEMVLGLFRRTA</sequence>
<protein>
    <submittedName>
        <fullName evidence="2">Uncharacterized protein</fullName>
    </submittedName>
</protein>
<dbReference type="OrthoDB" id="3563459at2759"/>